<protein>
    <submittedName>
        <fullName evidence="1">Uncharacterized protein</fullName>
    </submittedName>
</protein>
<dbReference type="EMBL" id="RKHL01000001">
    <property type="protein sequence ID" value="ROR83649.1"/>
    <property type="molecule type" value="Genomic_DNA"/>
</dbReference>
<dbReference type="AlphaFoldDB" id="A0A3N2C809"/>
<keyword evidence="2" id="KW-1185">Reference proteome</keyword>
<proteinExistence type="predicted"/>
<name>A0A3N2C809_9MICO</name>
<evidence type="ECO:0000313" key="1">
    <source>
        <dbReference type="EMBL" id="ROR83649.1"/>
    </source>
</evidence>
<dbReference type="Proteomes" id="UP000266915">
    <property type="component" value="Unassembled WGS sequence"/>
</dbReference>
<sequence length="30" mass="3488">MILCIDLVTITISFDDVNQGHVGHRRRYQS</sequence>
<evidence type="ECO:0000313" key="2">
    <source>
        <dbReference type="Proteomes" id="UP000266915"/>
    </source>
</evidence>
<reference evidence="1 2" key="1">
    <citation type="submission" date="2018-11" db="EMBL/GenBank/DDBJ databases">
        <title>Sequencing the genomes of 1000 actinobacteria strains.</title>
        <authorList>
            <person name="Klenk H.-P."/>
        </authorList>
    </citation>
    <scope>NUCLEOTIDE SEQUENCE [LARGE SCALE GENOMIC DNA]</scope>
    <source>
        <strain evidence="1 2">DSM 14012</strain>
    </source>
</reference>
<accession>A0A3N2C809</accession>
<gene>
    <name evidence="1" type="ORF">EDD42_3763</name>
</gene>
<comment type="caution">
    <text evidence="1">The sequence shown here is derived from an EMBL/GenBank/DDBJ whole genome shotgun (WGS) entry which is preliminary data.</text>
</comment>
<organism evidence="1 2">
    <name type="scientific">Plantibacter flavus</name>
    <dbReference type="NCBI Taxonomy" id="150123"/>
    <lineage>
        <taxon>Bacteria</taxon>
        <taxon>Bacillati</taxon>
        <taxon>Actinomycetota</taxon>
        <taxon>Actinomycetes</taxon>
        <taxon>Micrococcales</taxon>
        <taxon>Microbacteriaceae</taxon>
        <taxon>Plantibacter</taxon>
    </lineage>
</organism>